<comment type="caution">
    <text evidence="1">The sequence shown here is derived from an EMBL/GenBank/DDBJ whole genome shotgun (WGS) entry which is preliminary data.</text>
</comment>
<organism evidence="1 2">
    <name type="scientific">Gottschalkia purinilytica</name>
    <name type="common">Clostridium purinilyticum</name>
    <dbReference type="NCBI Taxonomy" id="1503"/>
    <lineage>
        <taxon>Bacteria</taxon>
        <taxon>Bacillati</taxon>
        <taxon>Bacillota</taxon>
        <taxon>Tissierellia</taxon>
        <taxon>Tissierellales</taxon>
        <taxon>Gottschalkiaceae</taxon>
        <taxon>Gottschalkia</taxon>
    </lineage>
</organism>
<dbReference type="STRING" id="1503.CLPU_3c00990"/>
<protein>
    <submittedName>
        <fullName evidence="1">Uncharacterized protein</fullName>
    </submittedName>
</protein>
<keyword evidence="2" id="KW-1185">Reference proteome</keyword>
<sequence length="100" mass="11574">MKNTVNKLMKEFELSKEYRKLVEEMYKDALKQFGKGAYGMCRNVLAEFTGKSIYFTVQDVADITGKSSKEVVESIEEMKESGEIREGEHVFTVEKDKYIN</sequence>
<name>A0A0L0WCZ9_GOTPU</name>
<dbReference type="RefSeq" id="WP_050354318.1">
    <property type="nucleotide sequence ID" value="NZ_LGSS01000003.1"/>
</dbReference>
<evidence type="ECO:0000313" key="2">
    <source>
        <dbReference type="Proteomes" id="UP000037267"/>
    </source>
</evidence>
<dbReference type="AlphaFoldDB" id="A0A0L0WCZ9"/>
<accession>A0A0L0WCZ9</accession>
<gene>
    <name evidence="1" type="ORF">CLPU_3c00990</name>
</gene>
<dbReference type="Proteomes" id="UP000037267">
    <property type="component" value="Unassembled WGS sequence"/>
</dbReference>
<dbReference type="EMBL" id="LGSS01000003">
    <property type="protein sequence ID" value="KNF09321.1"/>
    <property type="molecule type" value="Genomic_DNA"/>
</dbReference>
<proteinExistence type="predicted"/>
<evidence type="ECO:0000313" key="1">
    <source>
        <dbReference type="EMBL" id="KNF09321.1"/>
    </source>
</evidence>
<reference evidence="2" key="1">
    <citation type="submission" date="2015-07" db="EMBL/GenBank/DDBJ databases">
        <title>Draft genome sequence of the purine-degrading Gottschalkia purinilyticum DSM 1384 (formerly Clostridium purinilyticum).</title>
        <authorList>
            <person name="Poehlein A."/>
            <person name="Schiel-Bengelsdorf B."/>
            <person name="Bengelsdorf F.R."/>
            <person name="Daniel R."/>
            <person name="Duerre P."/>
        </authorList>
    </citation>
    <scope>NUCLEOTIDE SEQUENCE [LARGE SCALE GENOMIC DNA]</scope>
    <source>
        <strain evidence="2">DSM 1384</strain>
    </source>
</reference>